<proteinExistence type="inferred from homology"/>
<comment type="caution">
    <text evidence="3">The sequence shown here is derived from an EMBL/GenBank/DDBJ whole genome shotgun (WGS) entry which is preliminary data.</text>
</comment>
<dbReference type="InterPro" id="IPR007712">
    <property type="entry name" value="RelE/ParE_toxin"/>
</dbReference>
<evidence type="ECO:0000313" key="3">
    <source>
        <dbReference type="EMBL" id="KXG86352.1"/>
    </source>
</evidence>
<dbReference type="Proteomes" id="UP000070498">
    <property type="component" value="Unassembled WGS sequence"/>
</dbReference>
<evidence type="ECO:0000256" key="1">
    <source>
        <dbReference type="ARBA" id="ARBA00022649"/>
    </source>
</evidence>
<dbReference type="Gene3D" id="3.30.2310.20">
    <property type="entry name" value="RelE-like"/>
    <property type="match status" value="1"/>
</dbReference>
<gene>
    <name evidence="3" type="ORF">ATO67_02625</name>
</gene>
<evidence type="ECO:0000256" key="2">
    <source>
        <dbReference type="PIRNR" id="PIRNR029218"/>
    </source>
</evidence>
<comment type="similarity">
    <text evidence="2">Belongs to the RelE toxin family.</text>
</comment>
<protein>
    <recommendedName>
        <fullName evidence="2">Toxin</fullName>
    </recommendedName>
</protein>
<reference evidence="3 4" key="1">
    <citation type="submission" date="2015-11" db="EMBL/GenBank/DDBJ databases">
        <title>Draft genome sequence of Agrobacterium sp. R89-1.</title>
        <authorList>
            <person name="Zahradnik J."/>
            <person name="Kyslikova E."/>
            <person name="Palyzova A."/>
            <person name="Kyslik P."/>
        </authorList>
    </citation>
    <scope>NUCLEOTIDE SEQUENCE [LARGE SCALE GENOMIC DNA]</scope>
    <source>
        <strain evidence="3 4">R89-1</strain>
    </source>
</reference>
<dbReference type="InterPro" id="IPR035093">
    <property type="entry name" value="RelE/ParE_toxin_dom_sf"/>
</dbReference>
<accession>A0A135P4K9</accession>
<sequence>MRTYLLTPKAQIDLELIWDYTEKNWGVLQAEIYVHLIRKTIEGLTDGSIISQSAEHVRTDYRKTLAGSHVIFFKENSRTVNVVRILHQRMDTGRL</sequence>
<dbReference type="PIRSF" id="PIRSF029218">
    <property type="entry name" value="ParE"/>
    <property type="match status" value="1"/>
</dbReference>
<dbReference type="RefSeq" id="WP_067643831.1">
    <property type="nucleotide sequence ID" value="NZ_KQ961023.1"/>
</dbReference>
<dbReference type="EMBL" id="LNUW01000016">
    <property type="protein sequence ID" value="KXG86352.1"/>
    <property type="molecule type" value="Genomic_DNA"/>
</dbReference>
<evidence type="ECO:0000313" key="4">
    <source>
        <dbReference type="Proteomes" id="UP000070498"/>
    </source>
</evidence>
<keyword evidence="4" id="KW-1185">Reference proteome</keyword>
<name>A0A135P4K9_9HYPH</name>
<keyword evidence="1" id="KW-1277">Toxin-antitoxin system</keyword>
<dbReference type="STRING" id="2052828.ATO67_02625"/>
<dbReference type="AlphaFoldDB" id="A0A135P4K9"/>
<dbReference type="InterPro" id="IPR028344">
    <property type="entry name" value="ParE1/4"/>
</dbReference>
<dbReference type="Pfam" id="PF05016">
    <property type="entry name" value="ParE_toxin"/>
    <property type="match status" value="1"/>
</dbReference>
<organism evidence="3 4">
    <name type="scientific">Agrobacterium bohemicum</name>
    <dbReference type="NCBI Taxonomy" id="2052828"/>
    <lineage>
        <taxon>Bacteria</taxon>
        <taxon>Pseudomonadati</taxon>
        <taxon>Pseudomonadota</taxon>
        <taxon>Alphaproteobacteria</taxon>
        <taxon>Hyphomicrobiales</taxon>
        <taxon>Rhizobiaceae</taxon>
        <taxon>Rhizobium/Agrobacterium group</taxon>
        <taxon>Agrobacterium</taxon>
    </lineage>
</organism>